<feature type="region of interest" description="Disordered" evidence="1">
    <location>
        <begin position="1"/>
        <end position="28"/>
    </location>
</feature>
<accession>A0A1E1VZ19</accession>
<dbReference type="AlphaFoldDB" id="A0A1E1VZ19"/>
<proteinExistence type="predicted"/>
<organism evidence="2">
    <name type="scientific">Pectinophora gossypiella</name>
    <name type="common">Cotton pink bollworm</name>
    <name type="synonym">Depressaria gossypiella</name>
    <dbReference type="NCBI Taxonomy" id="13191"/>
    <lineage>
        <taxon>Eukaryota</taxon>
        <taxon>Metazoa</taxon>
        <taxon>Ecdysozoa</taxon>
        <taxon>Arthropoda</taxon>
        <taxon>Hexapoda</taxon>
        <taxon>Insecta</taxon>
        <taxon>Pterygota</taxon>
        <taxon>Neoptera</taxon>
        <taxon>Endopterygota</taxon>
        <taxon>Lepidoptera</taxon>
        <taxon>Glossata</taxon>
        <taxon>Ditrysia</taxon>
        <taxon>Gelechioidea</taxon>
        <taxon>Gelechiidae</taxon>
        <taxon>Apatetrinae</taxon>
        <taxon>Pectinophora</taxon>
    </lineage>
</organism>
<feature type="non-terminal residue" evidence="2">
    <location>
        <position position="1"/>
    </location>
</feature>
<sequence length="109" mass="11265">ATVRDTVATATRERAPPPRHNMSSGKRKLSFLGFAPQAEAGADELRLDEEMERVVWGEGGAGGAAAPLPPHAQPLRDSAAPPPYTDAAPASTGEDRHPSVYAAAAPQAA</sequence>
<evidence type="ECO:0000256" key="1">
    <source>
        <dbReference type="SAM" id="MobiDB-lite"/>
    </source>
</evidence>
<dbReference type="OrthoDB" id="1735926at2759"/>
<gene>
    <name evidence="2" type="ORF">g.19667</name>
</gene>
<name>A0A1E1VZ19_PECGO</name>
<protein>
    <submittedName>
        <fullName evidence="2">Uncharacterized protein</fullName>
    </submittedName>
</protein>
<reference evidence="2" key="1">
    <citation type="submission" date="2015-09" db="EMBL/GenBank/DDBJ databases">
        <title>De novo assembly of Pectinophora gossypiella (Pink Bollworm) gut transcriptome.</title>
        <authorList>
            <person name="Tassone E.E."/>
        </authorList>
    </citation>
    <scope>NUCLEOTIDE SEQUENCE</scope>
</reference>
<evidence type="ECO:0000313" key="2">
    <source>
        <dbReference type="EMBL" id="JAT79977.1"/>
    </source>
</evidence>
<feature type="region of interest" description="Disordered" evidence="1">
    <location>
        <begin position="58"/>
        <end position="109"/>
    </location>
</feature>
<feature type="compositionally biased region" description="Low complexity" evidence="1">
    <location>
        <begin position="1"/>
        <end position="10"/>
    </location>
</feature>
<dbReference type="EMBL" id="GDQN01011077">
    <property type="protein sequence ID" value="JAT79977.1"/>
    <property type="molecule type" value="Transcribed_RNA"/>
</dbReference>
<feature type="non-terminal residue" evidence="2">
    <location>
        <position position="109"/>
    </location>
</feature>